<evidence type="ECO:0000313" key="17">
    <source>
        <dbReference type="EMBL" id="GIG75740.1"/>
    </source>
</evidence>
<reference evidence="17" key="1">
    <citation type="submission" date="2021-01" db="EMBL/GenBank/DDBJ databases">
        <title>Whole genome shotgun sequence of Planosporangium flavigriseum NBRC 105377.</title>
        <authorList>
            <person name="Komaki H."/>
            <person name="Tamura T."/>
        </authorList>
    </citation>
    <scope>NUCLEOTIDE SEQUENCE</scope>
    <source>
        <strain evidence="17">NBRC 105377</strain>
    </source>
</reference>
<evidence type="ECO:0000256" key="12">
    <source>
        <dbReference type="ARBA" id="ARBA00023136"/>
    </source>
</evidence>
<dbReference type="InterPro" id="IPR035965">
    <property type="entry name" value="PAS-like_dom_sf"/>
</dbReference>
<evidence type="ECO:0000256" key="5">
    <source>
        <dbReference type="ARBA" id="ARBA00022679"/>
    </source>
</evidence>
<feature type="domain" description="Histidine kinase" evidence="15">
    <location>
        <begin position="499"/>
        <end position="713"/>
    </location>
</feature>
<dbReference type="SUPFAM" id="SSF55874">
    <property type="entry name" value="ATPase domain of HSP90 chaperone/DNA topoisomerase II/histidine kinase"/>
    <property type="match status" value="1"/>
</dbReference>
<dbReference type="InterPro" id="IPR005467">
    <property type="entry name" value="His_kinase_dom"/>
</dbReference>
<dbReference type="PRINTS" id="PR00344">
    <property type="entry name" value="BCTRLSENSOR"/>
</dbReference>
<dbReference type="GO" id="GO:0000155">
    <property type="term" value="F:phosphorelay sensor kinase activity"/>
    <property type="evidence" value="ECO:0007669"/>
    <property type="project" value="InterPro"/>
</dbReference>
<evidence type="ECO:0000313" key="18">
    <source>
        <dbReference type="Proteomes" id="UP000653674"/>
    </source>
</evidence>
<dbReference type="GO" id="GO:0007234">
    <property type="term" value="P:osmosensory signaling via phosphorelay pathway"/>
    <property type="evidence" value="ECO:0007669"/>
    <property type="project" value="TreeGrafter"/>
</dbReference>
<dbReference type="InterPro" id="IPR036097">
    <property type="entry name" value="HisK_dim/P_sf"/>
</dbReference>
<feature type="domain" description="CHASE" evidence="16">
    <location>
        <begin position="169"/>
        <end position="255"/>
    </location>
</feature>
<name>A0A8J3LS12_9ACTN</name>
<dbReference type="Pfam" id="PF00512">
    <property type="entry name" value="HisKA"/>
    <property type="match status" value="1"/>
</dbReference>
<dbReference type="Gene3D" id="3.30.450.350">
    <property type="entry name" value="CHASE domain"/>
    <property type="match status" value="1"/>
</dbReference>
<organism evidence="17 18">
    <name type="scientific">Planosporangium flavigriseum</name>
    <dbReference type="NCBI Taxonomy" id="373681"/>
    <lineage>
        <taxon>Bacteria</taxon>
        <taxon>Bacillati</taxon>
        <taxon>Actinomycetota</taxon>
        <taxon>Actinomycetes</taxon>
        <taxon>Micromonosporales</taxon>
        <taxon>Micromonosporaceae</taxon>
        <taxon>Planosporangium</taxon>
    </lineage>
</organism>
<dbReference type="EC" id="2.7.13.3" evidence="3"/>
<evidence type="ECO:0000259" key="16">
    <source>
        <dbReference type="PROSITE" id="PS50839"/>
    </source>
</evidence>
<dbReference type="Gene3D" id="3.30.450.20">
    <property type="entry name" value="PAS domain"/>
    <property type="match status" value="1"/>
</dbReference>
<dbReference type="SMART" id="SM01079">
    <property type="entry name" value="CHASE"/>
    <property type="match status" value="1"/>
</dbReference>
<evidence type="ECO:0000259" key="15">
    <source>
        <dbReference type="PROSITE" id="PS50109"/>
    </source>
</evidence>
<keyword evidence="12 14" id="KW-0472">Membrane</keyword>
<keyword evidence="4" id="KW-0597">Phosphoprotein</keyword>
<keyword evidence="5" id="KW-0808">Transferase</keyword>
<evidence type="ECO:0000256" key="9">
    <source>
        <dbReference type="ARBA" id="ARBA00022840"/>
    </source>
</evidence>
<dbReference type="CDD" id="cd00082">
    <property type="entry name" value="HisKA"/>
    <property type="match status" value="1"/>
</dbReference>
<dbReference type="PROSITE" id="PS50839">
    <property type="entry name" value="CHASE"/>
    <property type="match status" value="1"/>
</dbReference>
<keyword evidence="7" id="KW-0547">Nucleotide-binding</keyword>
<dbReference type="Pfam" id="PF08448">
    <property type="entry name" value="PAS_4"/>
    <property type="match status" value="1"/>
</dbReference>
<dbReference type="InterPro" id="IPR006189">
    <property type="entry name" value="CHASE_dom"/>
</dbReference>
<keyword evidence="11" id="KW-0902">Two-component regulatory system</keyword>
<dbReference type="InterPro" id="IPR042240">
    <property type="entry name" value="CHASE_sf"/>
</dbReference>
<dbReference type="CDD" id="cd00075">
    <property type="entry name" value="HATPase"/>
    <property type="match status" value="1"/>
</dbReference>
<dbReference type="InterPro" id="IPR036890">
    <property type="entry name" value="HATPase_C_sf"/>
</dbReference>
<gene>
    <name evidence="17" type="ORF">Pfl04_41440</name>
</gene>
<evidence type="ECO:0000256" key="7">
    <source>
        <dbReference type="ARBA" id="ARBA00022741"/>
    </source>
</evidence>
<comment type="caution">
    <text evidence="17">The sequence shown here is derived from an EMBL/GenBank/DDBJ whole genome shotgun (WGS) entry which is preliminary data.</text>
</comment>
<evidence type="ECO:0000256" key="13">
    <source>
        <dbReference type="ARBA" id="ARBA00039401"/>
    </source>
</evidence>
<evidence type="ECO:0000256" key="6">
    <source>
        <dbReference type="ARBA" id="ARBA00022692"/>
    </source>
</evidence>
<evidence type="ECO:0000256" key="11">
    <source>
        <dbReference type="ARBA" id="ARBA00023012"/>
    </source>
</evidence>
<proteinExistence type="predicted"/>
<dbReference type="Proteomes" id="UP000653674">
    <property type="component" value="Unassembled WGS sequence"/>
</dbReference>
<dbReference type="InterPro" id="IPR013656">
    <property type="entry name" value="PAS_4"/>
</dbReference>
<dbReference type="GO" id="GO:0005886">
    <property type="term" value="C:plasma membrane"/>
    <property type="evidence" value="ECO:0007669"/>
    <property type="project" value="UniProtKB-SubCell"/>
</dbReference>
<dbReference type="SMART" id="SM00388">
    <property type="entry name" value="HisKA"/>
    <property type="match status" value="1"/>
</dbReference>
<dbReference type="GO" id="GO:0005524">
    <property type="term" value="F:ATP binding"/>
    <property type="evidence" value="ECO:0007669"/>
    <property type="project" value="UniProtKB-KW"/>
</dbReference>
<evidence type="ECO:0000256" key="2">
    <source>
        <dbReference type="ARBA" id="ARBA00004236"/>
    </source>
</evidence>
<evidence type="ECO:0000256" key="8">
    <source>
        <dbReference type="ARBA" id="ARBA00022777"/>
    </source>
</evidence>
<keyword evidence="8" id="KW-0418">Kinase</keyword>
<dbReference type="RefSeq" id="WP_168079283.1">
    <property type="nucleotide sequence ID" value="NZ_BAAAQJ010000004.1"/>
</dbReference>
<dbReference type="PANTHER" id="PTHR42878:SF7">
    <property type="entry name" value="SENSOR HISTIDINE KINASE GLRK"/>
    <property type="match status" value="1"/>
</dbReference>
<feature type="transmembrane region" description="Helical" evidence="14">
    <location>
        <begin position="21"/>
        <end position="45"/>
    </location>
</feature>
<evidence type="ECO:0000256" key="10">
    <source>
        <dbReference type="ARBA" id="ARBA00022989"/>
    </source>
</evidence>
<dbReference type="Gene3D" id="3.30.565.10">
    <property type="entry name" value="Histidine kinase-like ATPase, C-terminal domain"/>
    <property type="match status" value="1"/>
</dbReference>
<comment type="catalytic activity">
    <reaction evidence="1">
        <text>ATP + protein L-histidine = ADP + protein N-phospho-L-histidine.</text>
        <dbReference type="EC" id="2.7.13.3"/>
    </reaction>
</comment>
<dbReference type="Gene3D" id="1.10.287.130">
    <property type="match status" value="1"/>
</dbReference>
<keyword evidence="18" id="KW-1185">Reference proteome</keyword>
<dbReference type="InterPro" id="IPR004358">
    <property type="entry name" value="Sig_transdc_His_kin-like_C"/>
</dbReference>
<dbReference type="PROSITE" id="PS50109">
    <property type="entry name" value="HIS_KIN"/>
    <property type="match status" value="1"/>
</dbReference>
<sequence>MPIPAYVGNRQTVRLRRRWRSGVWCAGLITVLGVSASLIGAAALAEADRDANRQAAQRRVALAQRAFTDEMQRYMDTIGLVAAAVGTQPHLTRDDYQTLTQPLINAKLVGSTGVAFAVAATDDQVPAVQERWRGRGAPALELRPEGSGREHFFTIFNRSLDGTLPPPAGVDMSQAAEPAAALAEARRSGVTTLSRPYLLLRDRNLPAEKRQWSFVLAAPVLGPPDATGNRPFIGWIVTGLRGQNFTAAILRDYTDGLREATLYAPTTDGSKLRVAGLRRGSVSSSDLHEEVVIPVAQQTWTLHATAPSRGSSHLPLWVAAGGSLVTLALAVLILVLMTARDRARLQVIRATRRLESDLASRKIMEAQLRHARDALEASQSYLTGLLDSIDVAVIACDNSGRVTLRNAYARRHGPSVSLTKLDGSPLAEDEMPLDRTLREGSIDELELRWHGSGRRPPIMLTHGHTLHAPDGSRIGAVITGYDITELRDHERELAGFAAVAAHDLRAPLAVIASYAELLAADSTGEAAEVLSRITAGVERMRALINDLLAYASARNATVDSVNVDLCEMVSDVVTARTEHLKLTAGDQLPDVYVGPLPAVHADAAMVRQLVDNLVGNALKYVRPGQAARVDITASEDDGWVRVELADRGIGIPAAERDTIFAPFHRAHPEHRYRGTGLGLAICRRIVDRHGGQIGVTANAGGGSRFFFTLPAAVTRPDTPTAAPAPAADPLTSAA</sequence>
<dbReference type="InterPro" id="IPR003594">
    <property type="entry name" value="HATPase_dom"/>
</dbReference>
<dbReference type="InterPro" id="IPR050351">
    <property type="entry name" value="BphY/WalK/GraS-like"/>
</dbReference>
<dbReference type="PANTHER" id="PTHR42878">
    <property type="entry name" value="TWO-COMPONENT HISTIDINE KINASE"/>
    <property type="match status" value="1"/>
</dbReference>
<dbReference type="AlphaFoldDB" id="A0A8J3LS12"/>
<evidence type="ECO:0000256" key="4">
    <source>
        <dbReference type="ARBA" id="ARBA00022553"/>
    </source>
</evidence>
<accession>A0A8J3LS12</accession>
<evidence type="ECO:0000256" key="14">
    <source>
        <dbReference type="SAM" id="Phobius"/>
    </source>
</evidence>
<protein>
    <recommendedName>
        <fullName evidence="13">Sensor-like histidine kinase SenX3</fullName>
        <ecNumber evidence="3">2.7.13.3</ecNumber>
    </recommendedName>
</protein>
<dbReference type="Pfam" id="PF02518">
    <property type="entry name" value="HATPase_c"/>
    <property type="match status" value="1"/>
</dbReference>
<dbReference type="InterPro" id="IPR003661">
    <property type="entry name" value="HisK_dim/P_dom"/>
</dbReference>
<dbReference type="Pfam" id="PF03924">
    <property type="entry name" value="CHASE"/>
    <property type="match status" value="1"/>
</dbReference>
<comment type="subcellular location">
    <subcellularLocation>
        <location evidence="2">Cell membrane</location>
    </subcellularLocation>
</comment>
<dbReference type="SUPFAM" id="SSF55785">
    <property type="entry name" value="PYP-like sensor domain (PAS domain)"/>
    <property type="match status" value="1"/>
</dbReference>
<evidence type="ECO:0000256" key="1">
    <source>
        <dbReference type="ARBA" id="ARBA00000085"/>
    </source>
</evidence>
<keyword evidence="6 14" id="KW-0812">Transmembrane</keyword>
<keyword evidence="10 14" id="KW-1133">Transmembrane helix</keyword>
<dbReference type="GO" id="GO:0000156">
    <property type="term" value="F:phosphorelay response regulator activity"/>
    <property type="evidence" value="ECO:0007669"/>
    <property type="project" value="TreeGrafter"/>
</dbReference>
<dbReference type="GO" id="GO:0030295">
    <property type="term" value="F:protein kinase activator activity"/>
    <property type="evidence" value="ECO:0007669"/>
    <property type="project" value="TreeGrafter"/>
</dbReference>
<dbReference type="SMART" id="SM00387">
    <property type="entry name" value="HATPase_c"/>
    <property type="match status" value="1"/>
</dbReference>
<feature type="transmembrane region" description="Helical" evidence="14">
    <location>
        <begin position="316"/>
        <end position="339"/>
    </location>
</feature>
<dbReference type="SUPFAM" id="SSF47384">
    <property type="entry name" value="Homodimeric domain of signal transducing histidine kinase"/>
    <property type="match status" value="1"/>
</dbReference>
<evidence type="ECO:0000256" key="3">
    <source>
        <dbReference type="ARBA" id="ARBA00012438"/>
    </source>
</evidence>
<keyword evidence="9" id="KW-0067">ATP-binding</keyword>
<dbReference type="EMBL" id="BONU01000036">
    <property type="protein sequence ID" value="GIG75740.1"/>
    <property type="molecule type" value="Genomic_DNA"/>
</dbReference>